<proteinExistence type="inferred from homology"/>
<organism evidence="4 5">
    <name type="scientific">Nocardioides euryhalodurans</name>
    <dbReference type="NCBI Taxonomy" id="2518370"/>
    <lineage>
        <taxon>Bacteria</taxon>
        <taxon>Bacillati</taxon>
        <taxon>Actinomycetota</taxon>
        <taxon>Actinomycetes</taxon>
        <taxon>Propionibacteriales</taxon>
        <taxon>Nocardioidaceae</taxon>
        <taxon>Nocardioides</taxon>
    </lineage>
</organism>
<evidence type="ECO:0000256" key="1">
    <source>
        <dbReference type="ARBA" id="ARBA00022987"/>
    </source>
</evidence>
<protein>
    <submittedName>
        <fullName evidence="4">GvpL/GvpF family gas vesicle protein</fullName>
    </submittedName>
</protein>
<dbReference type="Proteomes" id="UP000294894">
    <property type="component" value="Chromosome"/>
</dbReference>
<comment type="similarity">
    <text evidence="3">Belongs to the gas vesicle GvpF/GvpL family.</text>
</comment>
<reference evidence="4 5" key="1">
    <citation type="submission" date="2019-03" db="EMBL/GenBank/DDBJ databases">
        <title>Three New Species of Nocardioides, Nocardioides euryhalodurans sp. nov., Nocardioides seonyuensis sp. nov. and Nocardioides eburneoflavus sp. nov., Iolated from Soil.</title>
        <authorList>
            <person name="Roh S.G."/>
            <person name="Lee C."/>
            <person name="Kim M.-K."/>
            <person name="Kim S.B."/>
        </authorList>
    </citation>
    <scope>NUCLEOTIDE SEQUENCE [LARGE SCALE GENOMIC DNA]</scope>
    <source>
        <strain evidence="4 5">MMS17-SY117</strain>
    </source>
</reference>
<dbReference type="GO" id="GO:0031412">
    <property type="term" value="P:gas vesicle organization"/>
    <property type="evidence" value="ECO:0007669"/>
    <property type="project" value="InterPro"/>
</dbReference>
<evidence type="ECO:0000256" key="3">
    <source>
        <dbReference type="ARBA" id="ARBA00035643"/>
    </source>
</evidence>
<evidence type="ECO:0000313" key="4">
    <source>
        <dbReference type="EMBL" id="QBR93296.1"/>
    </source>
</evidence>
<dbReference type="OrthoDB" id="4864106at2"/>
<evidence type="ECO:0000313" key="5">
    <source>
        <dbReference type="Proteomes" id="UP000294894"/>
    </source>
</evidence>
<dbReference type="EMBL" id="CP038267">
    <property type="protein sequence ID" value="QBR93296.1"/>
    <property type="molecule type" value="Genomic_DNA"/>
</dbReference>
<dbReference type="PANTHER" id="PTHR36852:SF1">
    <property type="entry name" value="PROTEIN GVPL 2"/>
    <property type="match status" value="1"/>
</dbReference>
<dbReference type="KEGG" id="noy:EXE57_14255"/>
<gene>
    <name evidence="4" type="ORF">EXE57_14255</name>
</gene>
<sequence length="262" mass="28152">MSGVTGAASREDAAPASTESGLFVYGVMDSRDSVPDGLTGLDAEPVTTLASGRVAAIVTRVSIERPPGRGAELLAYNAVLDALAQGPTAVAPVRFGSVLGDEQAVVEEFLAPDEDYFAELLASLQGRDQYMFQAVYDEQQILSEVVAAEPEIAELRRYTSGLPEDAAYGERVRLGELVAAAVEGRRSMDAEWLLEQVLPLSEAHSLRAVSGLERVVDVALLVDSDRREDFEARLETLAEEVHGRLRLRLMGPTAPYDFTGGI</sequence>
<dbReference type="Pfam" id="PF06386">
    <property type="entry name" value="GvpL_GvpF"/>
    <property type="match status" value="1"/>
</dbReference>
<comment type="subcellular location">
    <subcellularLocation>
        <location evidence="2">Gas vesicle</location>
    </subcellularLocation>
</comment>
<accession>A0A4P7GMD5</accession>
<dbReference type="GO" id="GO:0031411">
    <property type="term" value="C:gas vesicle"/>
    <property type="evidence" value="ECO:0007669"/>
    <property type="project" value="UniProtKB-SubCell"/>
</dbReference>
<dbReference type="PANTHER" id="PTHR36852">
    <property type="entry name" value="PROTEIN GVPL 2"/>
    <property type="match status" value="1"/>
</dbReference>
<evidence type="ECO:0000256" key="2">
    <source>
        <dbReference type="ARBA" id="ARBA00035108"/>
    </source>
</evidence>
<dbReference type="InterPro" id="IPR009430">
    <property type="entry name" value="GvpL/GvpF"/>
</dbReference>
<name>A0A4P7GMD5_9ACTN</name>
<dbReference type="AlphaFoldDB" id="A0A4P7GMD5"/>
<dbReference type="RefSeq" id="WP_135078580.1">
    <property type="nucleotide sequence ID" value="NZ_CP038267.1"/>
</dbReference>
<keyword evidence="5" id="KW-1185">Reference proteome</keyword>
<keyword evidence="1" id="KW-0304">Gas vesicle</keyword>